<dbReference type="GO" id="GO:0005829">
    <property type="term" value="C:cytosol"/>
    <property type="evidence" value="ECO:0007669"/>
    <property type="project" value="TreeGrafter"/>
</dbReference>
<keyword evidence="3" id="KW-0067">ATP-binding</keyword>
<evidence type="ECO:0000256" key="1">
    <source>
        <dbReference type="ARBA" id="ARBA00010393"/>
    </source>
</evidence>
<dbReference type="Proteomes" id="UP000218831">
    <property type="component" value="Unassembled WGS sequence"/>
</dbReference>
<dbReference type="Pfam" id="PF02562">
    <property type="entry name" value="PhoH"/>
    <property type="match status" value="1"/>
</dbReference>
<sequence>MTKSKKDKIYVLDTSVLLYDSEAVKNFQKNDIAIPITVLEEIDTFKKGNDVINLHAREFSRYLDKISDKNLLQKWIPLNGETHGKLRVISNENSELDASKVFGNEKNDHRILNSVLKLMEEEPKKKVILVSKDINLRIKARSLNIDAEDYETIQIKDIDHLYQGKKEVACDDAIINKIYDEGKLPYTDLQEEKPNNNQFFILKGQSGSALGYFNEESSSIELVQKKTAYGVTPRNAEQTFALNAILNPNNLLVTITGAAGTGKTLIALAGALEQRRNFHQIFLARPIVPLSNNDIGYLPGDISSKIDPYMQPLWDNLSFIKNQFPESSNKFQKVDDMLENDKLRIIPLAYIRGRSLSNVIFIVDEAQNLTPHEVKTIITRAGENTKIIFTGDIFQIDTPYLDTQSNGLSFLVDRMHDNELYAHINLEKGERSELANLASKLL</sequence>
<dbReference type="CDD" id="cd09883">
    <property type="entry name" value="PIN_VapC_PhoHL-ATPase"/>
    <property type="match status" value="1"/>
</dbReference>
<dbReference type="SUPFAM" id="SSF52540">
    <property type="entry name" value="P-loop containing nucleoside triphosphate hydrolases"/>
    <property type="match status" value="1"/>
</dbReference>
<dbReference type="InterPro" id="IPR027417">
    <property type="entry name" value="P-loop_NTPase"/>
</dbReference>
<evidence type="ECO:0000259" key="4">
    <source>
        <dbReference type="SMART" id="SM00670"/>
    </source>
</evidence>
<feature type="domain" description="PIN" evidence="4">
    <location>
        <begin position="8"/>
        <end position="138"/>
    </location>
</feature>
<dbReference type="OrthoDB" id="9773137at2"/>
<name>A0A2A2G828_9BACT</name>
<dbReference type="InterPro" id="IPR003714">
    <property type="entry name" value="PhoH"/>
</dbReference>
<evidence type="ECO:0000313" key="6">
    <source>
        <dbReference type="Proteomes" id="UP000218831"/>
    </source>
</evidence>
<evidence type="ECO:0000313" key="5">
    <source>
        <dbReference type="EMBL" id="PAU93012.1"/>
    </source>
</evidence>
<gene>
    <name evidence="5" type="ORF">CK503_13900</name>
</gene>
<dbReference type="PANTHER" id="PTHR30473:SF2">
    <property type="entry name" value="PIN DOMAIN-CONTAINING PROTEIN"/>
    <property type="match status" value="1"/>
</dbReference>
<reference evidence="5 6" key="1">
    <citation type="submission" date="2017-08" db="EMBL/GenBank/DDBJ databases">
        <title>Aliifodinibius alkalisoli sp. nov., isolated from saline alkaline soil.</title>
        <authorList>
            <person name="Liu D."/>
            <person name="Zhang G."/>
        </authorList>
    </citation>
    <scope>NUCLEOTIDE SEQUENCE [LARGE SCALE GENOMIC DNA]</scope>
    <source>
        <strain evidence="5 6">WN023</strain>
    </source>
</reference>
<dbReference type="AlphaFoldDB" id="A0A2A2G828"/>
<dbReference type="GO" id="GO:0005524">
    <property type="term" value="F:ATP binding"/>
    <property type="evidence" value="ECO:0007669"/>
    <property type="project" value="UniProtKB-KW"/>
</dbReference>
<dbReference type="RefSeq" id="WP_095607432.1">
    <property type="nucleotide sequence ID" value="NZ_NSKE01000011.1"/>
</dbReference>
<dbReference type="SMART" id="SM00670">
    <property type="entry name" value="PINc"/>
    <property type="match status" value="1"/>
</dbReference>
<evidence type="ECO:0000256" key="3">
    <source>
        <dbReference type="ARBA" id="ARBA00022840"/>
    </source>
</evidence>
<keyword evidence="2" id="KW-0547">Nucleotide-binding</keyword>
<comment type="caution">
    <text evidence="5">The sequence shown here is derived from an EMBL/GenBank/DDBJ whole genome shotgun (WGS) entry which is preliminary data.</text>
</comment>
<dbReference type="EMBL" id="NSKE01000011">
    <property type="protein sequence ID" value="PAU93012.1"/>
    <property type="molecule type" value="Genomic_DNA"/>
</dbReference>
<dbReference type="PANTHER" id="PTHR30473">
    <property type="entry name" value="PROTEIN PHOH"/>
    <property type="match status" value="1"/>
</dbReference>
<keyword evidence="6" id="KW-1185">Reference proteome</keyword>
<comment type="similarity">
    <text evidence="1">Belongs to the PhoH family.</text>
</comment>
<dbReference type="Pfam" id="PF13638">
    <property type="entry name" value="PIN_4"/>
    <property type="match status" value="1"/>
</dbReference>
<protein>
    <submittedName>
        <fullName evidence="5">Ribonuclease</fullName>
    </submittedName>
</protein>
<dbReference type="Gene3D" id="3.40.50.1010">
    <property type="entry name" value="5'-nuclease"/>
    <property type="match status" value="1"/>
</dbReference>
<dbReference type="Gene3D" id="3.40.50.300">
    <property type="entry name" value="P-loop containing nucleotide triphosphate hydrolases"/>
    <property type="match status" value="1"/>
</dbReference>
<evidence type="ECO:0000256" key="2">
    <source>
        <dbReference type="ARBA" id="ARBA00022741"/>
    </source>
</evidence>
<accession>A0A2A2G828</accession>
<dbReference type="InterPro" id="IPR051451">
    <property type="entry name" value="PhoH2-like"/>
</dbReference>
<organism evidence="5 6">
    <name type="scientific">Fodinibius salipaludis</name>
    <dbReference type="NCBI Taxonomy" id="2032627"/>
    <lineage>
        <taxon>Bacteria</taxon>
        <taxon>Pseudomonadati</taxon>
        <taxon>Balneolota</taxon>
        <taxon>Balneolia</taxon>
        <taxon>Balneolales</taxon>
        <taxon>Balneolaceae</taxon>
        <taxon>Fodinibius</taxon>
    </lineage>
</organism>
<proteinExistence type="inferred from homology"/>
<dbReference type="InterPro" id="IPR002716">
    <property type="entry name" value="PIN_dom"/>
</dbReference>